<dbReference type="PANTHER" id="PTHR48079">
    <property type="entry name" value="PROTEIN YEEZ"/>
    <property type="match status" value="1"/>
</dbReference>
<dbReference type="OrthoDB" id="9787292at2"/>
<name>A0A0A0JBR3_9MICO</name>
<dbReference type="AlphaFoldDB" id="A0A0A0JBR3"/>
<dbReference type="Proteomes" id="UP000030002">
    <property type="component" value="Unassembled WGS sequence"/>
</dbReference>
<proteinExistence type="predicted"/>
<feature type="domain" description="NAD-dependent epimerase/dehydratase" evidence="1">
    <location>
        <begin position="5"/>
        <end position="228"/>
    </location>
</feature>
<sequence>MRYALTGATGFVGGVLARQLIADGHEVVALVRTPSRATELSALGVELVAGDLDDVTALDHLLDGADGLFHVAGWYKLGERDPSAGQHVNVDGTRNVLRAAQRCGTPKVVYTSTLAVNSDSGSGSVIRDESHRHTGSHLTEYDRTKAEAHHIAEEFADRGLPVVTVMPGGIYGPGDTSQVGELFAQVVAGKRPPLPRGGGVLMWAHVEDIARGHVLAMERGTPGEAYMLAGDPATLAELLQQAADAAGTKGPMLVPGGALKVGERLMTPIARVLPVPATYHPESLRAAFANYTGTRAKAERELGWTSRPLAEGLAQTVASLRS</sequence>
<dbReference type="InterPro" id="IPR051783">
    <property type="entry name" value="NAD(P)-dependent_oxidoreduct"/>
</dbReference>
<protein>
    <submittedName>
        <fullName evidence="2">Epimerase</fullName>
    </submittedName>
</protein>
<gene>
    <name evidence="2" type="ORF">N802_12900</name>
</gene>
<dbReference type="EMBL" id="AVPJ01000002">
    <property type="protein sequence ID" value="KGN34254.1"/>
    <property type="molecule type" value="Genomic_DNA"/>
</dbReference>
<dbReference type="InterPro" id="IPR036291">
    <property type="entry name" value="NAD(P)-bd_dom_sf"/>
</dbReference>
<dbReference type="GO" id="GO:0005737">
    <property type="term" value="C:cytoplasm"/>
    <property type="evidence" value="ECO:0007669"/>
    <property type="project" value="TreeGrafter"/>
</dbReference>
<dbReference type="STRING" id="1385520.N802_12900"/>
<accession>A0A0A0JBR3</accession>
<dbReference type="RefSeq" id="WP_052109403.1">
    <property type="nucleotide sequence ID" value="NZ_AVPJ01000002.1"/>
</dbReference>
<dbReference type="GO" id="GO:0004029">
    <property type="term" value="F:aldehyde dehydrogenase (NAD+) activity"/>
    <property type="evidence" value="ECO:0007669"/>
    <property type="project" value="TreeGrafter"/>
</dbReference>
<reference evidence="2 3" key="1">
    <citation type="submission" date="2013-08" db="EMBL/GenBank/DDBJ databases">
        <title>The genome sequence of Knoellia sinensis.</title>
        <authorList>
            <person name="Zhu W."/>
            <person name="Wang G."/>
        </authorList>
    </citation>
    <scope>NUCLEOTIDE SEQUENCE [LARGE SCALE GENOMIC DNA]</scope>
    <source>
        <strain evidence="2 3">KCTC 19936</strain>
    </source>
</reference>
<dbReference type="InterPro" id="IPR001509">
    <property type="entry name" value="Epimerase_deHydtase"/>
</dbReference>
<dbReference type="PANTHER" id="PTHR48079:SF6">
    <property type="entry name" value="NAD(P)-BINDING DOMAIN-CONTAINING PROTEIN-RELATED"/>
    <property type="match status" value="1"/>
</dbReference>
<dbReference type="Pfam" id="PF01370">
    <property type="entry name" value="Epimerase"/>
    <property type="match status" value="1"/>
</dbReference>
<evidence type="ECO:0000259" key="1">
    <source>
        <dbReference type="Pfam" id="PF01370"/>
    </source>
</evidence>
<comment type="caution">
    <text evidence="2">The sequence shown here is derived from an EMBL/GenBank/DDBJ whole genome shotgun (WGS) entry which is preliminary data.</text>
</comment>
<organism evidence="2 3">
    <name type="scientific">Knoellia sinensis KCTC 19936</name>
    <dbReference type="NCBI Taxonomy" id="1385520"/>
    <lineage>
        <taxon>Bacteria</taxon>
        <taxon>Bacillati</taxon>
        <taxon>Actinomycetota</taxon>
        <taxon>Actinomycetes</taxon>
        <taxon>Micrococcales</taxon>
        <taxon>Intrasporangiaceae</taxon>
        <taxon>Knoellia</taxon>
    </lineage>
</organism>
<dbReference type="SUPFAM" id="SSF51735">
    <property type="entry name" value="NAD(P)-binding Rossmann-fold domains"/>
    <property type="match status" value="1"/>
</dbReference>
<dbReference type="eggNOG" id="COG0451">
    <property type="taxonomic scope" value="Bacteria"/>
</dbReference>
<evidence type="ECO:0000313" key="2">
    <source>
        <dbReference type="EMBL" id="KGN34254.1"/>
    </source>
</evidence>
<keyword evidence="3" id="KW-1185">Reference proteome</keyword>
<evidence type="ECO:0000313" key="3">
    <source>
        <dbReference type="Proteomes" id="UP000030002"/>
    </source>
</evidence>
<dbReference type="Gene3D" id="3.40.50.720">
    <property type="entry name" value="NAD(P)-binding Rossmann-like Domain"/>
    <property type="match status" value="1"/>
</dbReference>